<dbReference type="Gene3D" id="2.30.42.10">
    <property type="match status" value="1"/>
</dbReference>
<dbReference type="GO" id="GO:0030288">
    <property type="term" value="C:outer membrane-bounded periplasmic space"/>
    <property type="evidence" value="ECO:0007669"/>
    <property type="project" value="TreeGrafter"/>
</dbReference>
<dbReference type="InterPro" id="IPR036034">
    <property type="entry name" value="PDZ_sf"/>
</dbReference>
<dbReference type="Pfam" id="PF03572">
    <property type="entry name" value="Peptidase_S41"/>
    <property type="match status" value="1"/>
</dbReference>
<name>A0A5R9C258_9LACT</name>
<evidence type="ECO:0000256" key="3">
    <source>
        <dbReference type="ARBA" id="ARBA00022801"/>
    </source>
</evidence>
<dbReference type="SUPFAM" id="SSF47090">
    <property type="entry name" value="PGBD-like"/>
    <property type="match status" value="1"/>
</dbReference>
<dbReference type="PANTHER" id="PTHR32060">
    <property type="entry name" value="TAIL-SPECIFIC PROTEASE"/>
    <property type="match status" value="1"/>
</dbReference>
<protein>
    <submittedName>
        <fullName evidence="8">PDZ domain-containing protein</fullName>
    </submittedName>
</protein>
<accession>A0A5R9C258</accession>
<dbReference type="Pfam" id="PF01471">
    <property type="entry name" value="PG_binding_1"/>
    <property type="match status" value="1"/>
</dbReference>
<evidence type="ECO:0000256" key="5">
    <source>
        <dbReference type="RuleBase" id="RU004404"/>
    </source>
</evidence>
<evidence type="ECO:0000313" key="8">
    <source>
        <dbReference type="EMBL" id="TLQ06769.1"/>
    </source>
</evidence>
<dbReference type="SMART" id="SM00228">
    <property type="entry name" value="PDZ"/>
    <property type="match status" value="1"/>
</dbReference>
<dbReference type="InterPro" id="IPR029045">
    <property type="entry name" value="ClpP/crotonase-like_dom_sf"/>
</dbReference>
<feature type="domain" description="PDZ" evidence="7">
    <location>
        <begin position="115"/>
        <end position="183"/>
    </location>
</feature>
<keyword evidence="6" id="KW-0472">Membrane</keyword>
<dbReference type="InterPro" id="IPR001478">
    <property type="entry name" value="PDZ"/>
</dbReference>
<comment type="caution">
    <text evidence="8">The sequence shown here is derived from an EMBL/GenBank/DDBJ whole genome shotgun (WGS) entry which is preliminary data.</text>
</comment>
<dbReference type="RefSeq" id="WP_138472279.1">
    <property type="nucleotide sequence ID" value="NZ_VBTE01000025.1"/>
</dbReference>
<dbReference type="InterPro" id="IPR055210">
    <property type="entry name" value="CtpA/B_N"/>
</dbReference>
<dbReference type="SUPFAM" id="SSF50156">
    <property type="entry name" value="PDZ domain-like"/>
    <property type="match status" value="1"/>
</dbReference>
<dbReference type="PANTHER" id="PTHR32060:SF30">
    <property type="entry name" value="CARBOXY-TERMINAL PROCESSING PROTEASE CTPA"/>
    <property type="match status" value="1"/>
</dbReference>
<dbReference type="FunFam" id="2.30.42.10:FF:000063">
    <property type="entry name" value="Peptidase, S41 family"/>
    <property type="match status" value="1"/>
</dbReference>
<dbReference type="GO" id="GO:0008236">
    <property type="term" value="F:serine-type peptidase activity"/>
    <property type="evidence" value="ECO:0007669"/>
    <property type="project" value="UniProtKB-KW"/>
</dbReference>
<dbReference type="CDD" id="cd07560">
    <property type="entry name" value="Peptidase_S41_CPP"/>
    <property type="match status" value="1"/>
</dbReference>
<dbReference type="SUPFAM" id="SSF52096">
    <property type="entry name" value="ClpP/crotonase"/>
    <property type="match status" value="1"/>
</dbReference>
<sequence>MEQEPQNKKHKKKVSLLVYITSLIIMLIVGVVGTLSFSRVMDINLENTAQESAQNTDANSTSQSTELKQIDELYSILRTNYFEEVDSEVLIEGALEGMAGAIGDPYTAYLDASESTSLQEDTQGEFEGIGAEVMKEGEFVRIVSPITGSPAEKAGLQANDKIIAIDGESVADLSLQEAVALIRGPKDSEVELSLQRSEDEFSVKIIRDAIPVESVVYELDKSDPSIGYIQITNFNRPTYEELVTAIEELDSKGAEKYVFDVRGNPGGLLDIALQMSNIFVEDGKPLMQSEIRGEDPIIYTADSEQYGSFKFDQKAVLLIDEGSASASEILAGAMSESADIPLIGQTTFGKGTIQNVVPLTGNGEVKYTTGKWLTGKGTWINEKGITPDVEIAMPEYQSLLLINSEKTYKSDDSSDEVKNLNAVLNALGYEVDKTSSLFNEQTVEAVKSFQQENEIDVDGVVTGATSNTLVEALRTLIEKNDTQYNEAIKYLQSK</sequence>
<proteinExistence type="inferred from homology"/>
<dbReference type="GO" id="GO:0006508">
    <property type="term" value="P:proteolysis"/>
    <property type="evidence" value="ECO:0007669"/>
    <property type="project" value="UniProtKB-KW"/>
</dbReference>
<dbReference type="PROSITE" id="PS50106">
    <property type="entry name" value="PDZ"/>
    <property type="match status" value="1"/>
</dbReference>
<evidence type="ECO:0000256" key="2">
    <source>
        <dbReference type="ARBA" id="ARBA00022670"/>
    </source>
</evidence>
<dbReference type="NCBIfam" id="TIGR00225">
    <property type="entry name" value="prc"/>
    <property type="match status" value="1"/>
</dbReference>
<reference evidence="8 9" key="1">
    <citation type="submission" date="2019-05" db="EMBL/GenBank/DDBJ databases">
        <title>The metagenome of a microbial culture collection derived from dairy environment covers the genomic content of the human microbiome.</title>
        <authorList>
            <person name="Roder T."/>
            <person name="Wuthrich D."/>
            <person name="Sattari Z."/>
            <person name="Von Ah U."/>
            <person name="Bar C."/>
            <person name="Ronchi F."/>
            <person name="Macpherson A.J."/>
            <person name="Ganal-Vonarburg S.C."/>
            <person name="Bruggmann R."/>
            <person name="Vergeres G."/>
        </authorList>
    </citation>
    <scope>NUCLEOTIDE SEQUENCE [LARGE SCALE GENOMIC DNA]</scope>
    <source>
        <strain evidence="8 9">FAM 24235</strain>
    </source>
</reference>
<gene>
    <name evidence="8" type="ORF">FEZ48_08685</name>
</gene>
<evidence type="ECO:0000259" key="7">
    <source>
        <dbReference type="PROSITE" id="PS50106"/>
    </source>
</evidence>
<dbReference type="Gene3D" id="3.30.750.44">
    <property type="match status" value="1"/>
</dbReference>
<dbReference type="InterPro" id="IPR041489">
    <property type="entry name" value="PDZ_6"/>
</dbReference>
<organism evidence="8 9">
    <name type="scientific">Marinilactibacillus psychrotolerans</name>
    <dbReference type="NCBI Taxonomy" id="191770"/>
    <lineage>
        <taxon>Bacteria</taxon>
        <taxon>Bacillati</taxon>
        <taxon>Bacillota</taxon>
        <taxon>Bacilli</taxon>
        <taxon>Lactobacillales</taxon>
        <taxon>Carnobacteriaceae</taxon>
        <taxon>Marinilactibacillus</taxon>
    </lineage>
</organism>
<dbReference type="InterPro" id="IPR004447">
    <property type="entry name" value="Peptidase_S41A"/>
</dbReference>
<dbReference type="EMBL" id="VBTE01000025">
    <property type="protein sequence ID" value="TLQ06769.1"/>
    <property type="molecule type" value="Genomic_DNA"/>
</dbReference>
<dbReference type="Gene3D" id="3.90.226.10">
    <property type="entry name" value="2-enoyl-CoA Hydratase, Chain A, domain 1"/>
    <property type="match status" value="1"/>
</dbReference>
<dbReference type="GO" id="GO:0004175">
    <property type="term" value="F:endopeptidase activity"/>
    <property type="evidence" value="ECO:0007669"/>
    <property type="project" value="TreeGrafter"/>
</dbReference>
<dbReference type="GO" id="GO:0007165">
    <property type="term" value="P:signal transduction"/>
    <property type="evidence" value="ECO:0007669"/>
    <property type="project" value="TreeGrafter"/>
</dbReference>
<dbReference type="OrthoDB" id="9812068at2"/>
<comment type="similarity">
    <text evidence="1 5">Belongs to the peptidase S41A family.</text>
</comment>
<keyword evidence="4 5" id="KW-0720">Serine protease</keyword>
<dbReference type="STRING" id="191770.SAMN04488013_10327"/>
<keyword evidence="6" id="KW-0812">Transmembrane</keyword>
<keyword evidence="6" id="KW-1133">Transmembrane helix</keyword>
<evidence type="ECO:0000256" key="4">
    <source>
        <dbReference type="ARBA" id="ARBA00022825"/>
    </source>
</evidence>
<feature type="transmembrane region" description="Helical" evidence="6">
    <location>
        <begin position="16"/>
        <end position="37"/>
    </location>
</feature>
<evidence type="ECO:0000256" key="6">
    <source>
        <dbReference type="SAM" id="Phobius"/>
    </source>
</evidence>
<dbReference type="Pfam" id="PF17820">
    <property type="entry name" value="PDZ_6"/>
    <property type="match status" value="1"/>
</dbReference>
<dbReference type="AlphaFoldDB" id="A0A5R9C258"/>
<evidence type="ECO:0000256" key="1">
    <source>
        <dbReference type="ARBA" id="ARBA00009179"/>
    </source>
</evidence>
<dbReference type="Gene3D" id="1.10.101.10">
    <property type="entry name" value="PGBD-like superfamily/PGBD"/>
    <property type="match status" value="1"/>
</dbReference>
<dbReference type="Pfam" id="PF22694">
    <property type="entry name" value="CtpB_N-like"/>
    <property type="match status" value="1"/>
</dbReference>
<dbReference type="CDD" id="cd06782">
    <property type="entry name" value="cpPDZ_CPP-like"/>
    <property type="match status" value="1"/>
</dbReference>
<evidence type="ECO:0000313" key="9">
    <source>
        <dbReference type="Proteomes" id="UP000307201"/>
    </source>
</evidence>
<dbReference type="InterPro" id="IPR002477">
    <property type="entry name" value="Peptidoglycan-bd-like"/>
</dbReference>
<dbReference type="InterPro" id="IPR005151">
    <property type="entry name" value="Tail-specific_protease"/>
</dbReference>
<keyword evidence="2 5" id="KW-0645">Protease</keyword>
<dbReference type="Proteomes" id="UP000307201">
    <property type="component" value="Unassembled WGS sequence"/>
</dbReference>
<dbReference type="InterPro" id="IPR036366">
    <property type="entry name" value="PGBDSf"/>
</dbReference>
<keyword evidence="3 5" id="KW-0378">Hydrolase</keyword>
<dbReference type="InterPro" id="IPR036365">
    <property type="entry name" value="PGBD-like_sf"/>
</dbReference>
<dbReference type="SMART" id="SM00245">
    <property type="entry name" value="TSPc"/>
    <property type="match status" value="1"/>
</dbReference>